<feature type="domain" description="Tricorn protease C1" evidence="2">
    <location>
        <begin position="28"/>
        <end position="84"/>
    </location>
</feature>
<dbReference type="InterPro" id="IPR028204">
    <property type="entry name" value="Tricorn_C1"/>
</dbReference>
<dbReference type="Gene3D" id="3.90.226.10">
    <property type="entry name" value="2-enoyl-CoA Hydratase, Chain A, domain 1"/>
    <property type="match status" value="1"/>
</dbReference>
<evidence type="ECO:0000313" key="3">
    <source>
        <dbReference type="EMBL" id="QNP53634.1"/>
    </source>
</evidence>
<evidence type="ECO:0000313" key="4">
    <source>
        <dbReference type="Proteomes" id="UP000516093"/>
    </source>
</evidence>
<sequence length="290" mass="32176">MLPTYRRLLCALLLLLPATLRAQATFTPAQYEQDFDYFWTTVKRNYCYFDKKQTDWEKVRQAAEPQLKSVTTRAQFVRLLENALNELYDNHASLSTNLPDSRRLIPSATDVWGAFIEGKAVLVDIRRGLGAEQVGLRPGMEVLALNDMPIEQAIQPFIGRSLKTVDDAARQVALNLALAGDHRTPRKLTVRVGGKKQDFYPDKNGLALENIQYTGLLESKRLGTIGYVKINNSLGNNALIAAFDSALTALNDTQGLILDLRECPSGATPPWPALLWAALSRRSSPTSATS</sequence>
<dbReference type="Proteomes" id="UP000516093">
    <property type="component" value="Chromosome"/>
</dbReference>
<dbReference type="InterPro" id="IPR029045">
    <property type="entry name" value="ClpP/crotonase-like_dom_sf"/>
</dbReference>
<dbReference type="Pfam" id="PF14684">
    <property type="entry name" value="Tricorn_C1"/>
    <property type="match status" value="1"/>
</dbReference>
<evidence type="ECO:0000256" key="1">
    <source>
        <dbReference type="SAM" id="SignalP"/>
    </source>
</evidence>
<keyword evidence="1" id="KW-0732">Signal</keyword>
<evidence type="ECO:0000259" key="2">
    <source>
        <dbReference type="Pfam" id="PF14684"/>
    </source>
</evidence>
<keyword evidence="4" id="KW-1185">Reference proteome</keyword>
<name>A0A7H0GZB8_9BACT</name>
<dbReference type="KEGG" id="hqi:H9L05_08815"/>
<protein>
    <recommendedName>
        <fullName evidence="2">Tricorn protease C1 domain-containing protein</fullName>
    </recommendedName>
</protein>
<organism evidence="3 4">
    <name type="scientific">Hymenobacter qilianensis</name>
    <dbReference type="NCBI Taxonomy" id="1385715"/>
    <lineage>
        <taxon>Bacteria</taxon>
        <taxon>Pseudomonadati</taxon>
        <taxon>Bacteroidota</taxon>
        <taxon>Cytophagia</taxon>
        <taxon>Cytophagales</taxon>
        <taxon>Hymenobacteraceae</taxon>
        <taxon>Hymenobacter</taxon>
    </lineage>
</organism>
<dbReference type="AlphaFoldDB" id="A0A7H0GZB8"/>
<dbReference type="Gene3D" id="3.30.750.44">
    <property type="match status" value="1"/>
</dbReference>
<reference evidence="3 4" key="1">
    <citation type="submission" date="2020-08" db="EMBL/GenBank/DDBJ databases">
        <title>Genome sequence of Hymenobacter qilianensis JCM 19763T.</title>
        <authorList>
            <person name="Hyun D.-W."/>
            <person name="Bae J.-W."/>
        </authorList>
    </citation>
    <scope>NUCLEOTIDE SEQUENCE [LARGE SCALE GENOMIC DNA]</scope>
    <source>
        <strain evidence="3 4">JCM 19763</strain>
    </source>
</reference>
<dbReference type="RefSeq" id="WP_187733844.1">
    <property type="nucleotide sequence ID" value="NZ_CP060784.1"/>
</dbReference>
<proteinExistence type="predicted"/>
<accession>A0A7H0GZB8</accession>
<gene>
    <name evidence="3" type="ORF">H9L05_08815</name>
</gene>
<dbReference type="EMBL" id="CP060784">
    <property type="protein sequence ID" value="QNP53634.1"/>
    <property type="molecule type" value="Genomic_DNA"/>
</dbReference>
<feature type="signal peptide" evidence="1">
    <location>
        <begin position="1"/>
        <end position="22"/>
    </location>
</feature>
<dbReference type="SUPFAM" id="SSF52096">
    <property type="entry name" value="ClpP/crotonase"/>
    <property type="match status" value="1"/>
</dbReference>
<feature type="chain" id="PRO_5028884795" description="Tricorn protease C1 domain-containing protein" evidence="1">
    <location>
        <begin position="23"/>
        <end position="290"/>
    </location>
</feature>